<dbReference type="InterPro" id="IPR033749">
    <property type="entry name" value="Polyprenyl_synt_CS"/>
</dbReference>
<dbReference type="GO" id="GO:0004352">
    <property type="term" value="F:glutamate dehydrogenase (NAD+) activity"/>
    <property type="evidence" value="ECO:0007669"/>
    <property type="project" value="TreeGrafter"/>
</dbReference>
<dbReference type="VEuPathDB" id="TriTrypDB:LDHU3_15.1390"/>
<dbReference type="Gene3D" id="3.40.50.720">
    <property type="entry name" value="NAD(P)-binding Rossmann-like Domain"/>
    <property type="match status" value="1"/>
</dbReference>
<dbReference type="GO" id="GO:0000398">
    <property type="term" value="P:mRNA splicing, via spliceosome"/>
    <property type="evidence" value="ECO:0007669"/>
    <property type="project" value="InterPro"/>
</dbReference>
<keyword evidence="3" id="KW-0460">Magnesium</keyword>
<dbReference type="PANTHER" id="PTHR11606">
    <property type="entry name" value="GLUTAMATE DEHYDROGENASE"/>
    <property type="match status" value="1"/>
</dbReference>
<comment type="caution">
    <text evidence="9">The sequence shown here is derived from an EMBL/GenBank/DDBJ whole genome shotgun (WGS) entry which is preliminary data.</text>
</comment>
<dbReference type="GO" id="GO:0005681">
    <property type="term" value="C:spliceosomal complex"/>
    <property type="evidence" value="ECO:0007669"/>
    <property type="project" value="InterPro"/>
</dbReference>
<dbReference type="InterPro" id="IPR000092">
    <property type="entry name" value="Polyprenyl_synt"/>
</dbReference>
<keyword evidence="6" id="KW-0175">Coiled coil</keyword>
<dbReference type="GO" id="GO:0004659">
    <property type="term" value="F:prenyltransferase activity"/>
    <property type="evidence" value="ECO:0007669"/>
    <property type="project" value="InterPro"/>
</dbReference>
<dbReference type="InterPro" id="IPR006096">
    <property type="entry name" value="Glu/Leu/Phe/Val/Trp_DH_C"/>
</dbReference>
<dbReference type="SUPFAM" id="SSF51735">
    <property type="entry name" value="NAD(P)-binding Rossmann-fold domains"/>
    <property type="match status" value="1"/>
</dbReference>
<dbReference type="GO" id="GO:0005739">
    <property type="term" value="C:mitochondrion"/>
    <property type="evidence" value="ECO:0007669"/>
    <property type="project" value="TreeGrafter"/>
</dbReference>
<dbReference type="SUPFAM" id="SSF53223">
    <property type="entry name" value="Aminoacid dehydrogenase-like, N-terminal domain"/>
    <property type="match status" value="1"/>
</dbReference>
<comment type="similarity">
    <text evidence="1">Belongs to the Glu/Leu/Phe/Val dehydrogenases family.</text>
</comment>
<dbReference type="VEuPathDB" id="TriTrypDB:LdBPK_151070.1"/>
<dbReference type="CDD" id="cd00685">
    <property type="entry name" value="Trans_IPPS_HT"/>
    <property type="match status" value="1"/>
</dbReference>
<dbReference type="InterPro" id="IPR004015">
    <property type="entry name" value="SKI-int_prot_SKIP_SNW-dom"/>
</dbReference>
<dbReference type="Pfam" id="PF00208">
    <property type="entry name" value="ELFV_dehydrog"/>
    <property type="match status" value="1"/>
</dbReference>
<dbReference type="GO" id="GO:0008299">
    <property type="term" value="P:isoprenoid biosynthetic process"/>
    <property type="evidence" value="ECO:0007669"/>
    <property type="project" value="InterPro"/>
</dbReference>
<evidence type="ECO:0000256" key="1">
    <source>
        <dbReference type="ARBA" id="ARBA00006382"/>
    </source>
</evidence>
<proteinExistence type="inferred from homology"/>
<accession>A0A504Y1H0</accession>
<dbReference type="SUPFAM" id="SSF48576">
    <property type="entry name" value="Terpenoid synthases"/>
    <property type="match status" value="1"/>
</dbReference>
<organism evidence="9 10">
    <name type="scientific">Leishmania donovani</name>
    <dbReference type="NCBI Taxonomy" id="5661"/>
    <lineage>
        <taxon>Eukaryota</taxon>
        <taxon>Discoba</taxon>
        <taxon>Euglenozoa</taxon>
        <taxon>Kinetoplastea</taxon>
        <taxon>Metakinetoplastina</taxon>
        <taxon>Trypanosomatida</taxon>
        <taxon>Trypanosomatidae</taxon>
        <taxon>Leishmaniinae</taxon>
        <taxon>Leishmania</taxon>
    </lineage>
</organism>
<dbReference type="VEuPathDB" id="TriTrypDB:LDHU3_15.1360"/>
<dbReference type="GO" id="GO:0006538">
    <property type="term" value="P:L-glutamate catabolic process"/>
    <property type="evidence" value="ECO:0007669"/>
    <property type="project" value="TreeGrafter"/>
</dbReference>
<evidence type="ECO:0000313" key="10">
    <source>
        <dbReference type="Proteomes" id="UP000318821"/>
    </source>
</evidence>
<dbReference type="VEuPathDB" id="TriTrypDB:LdCL_150016400"/>
<feature type="region of interest" description="Disordered" evidence="7">
    <location>
        <begin position="159"/>
        <end position="184"/>
    </location>
</feature>
<dbReference type="Gene3D" id="1.10.600.10">
    <property type="entry name" value="Farnesyl Diphosphate Synthase"/>
    <property type="match status" value="1"/>
</dbReference>
<sequence length="1751" mass="193015">MEAAVRRVPGAAGAAQVSRSGPLASAYSSLQPSTSEALTVVPQGTSVLRCGTSALATTASSSATGETAEETTARTAQMLQETLAASRQTTEVFDSHSLAVQSRLRSASNKSNSQALALTITAAGGSSTGVDGAMHDPGPIVRSPTTKKKSLFTDALLLRSGGRSSNDNKGQQAGDGGSASGDLAARTSASSMMLAAVSEYSAGGGGAAAASANNRKVVVPFCVSSWQNRKKLIVPVEQRLAQQQDDRLDPGGGIGDAVMDLAVAMQQASKEVAAELAEKERAKAEEEERRQAALEAAEAEKARQLLEQKAAELAAHAQRRETREQRMERIRLERELREQEKLAKQQQRLRERAATRLNITVEDLEADEQLLRSVEEASVYAKSGSGAMAPADPTAAPSSKEKQEPFGGSADNAVISNEGIQREMQALAERQGSKALAAEGRSFALVNREVTAIQEHIQSLVTNTNNEVLDHAGKYVLAAGGKLMRPALVVLMAHAMLPLDVSARLLEEPIGSLDEVTPGTILPFLRLAEVTELIHTASLVHDDVIDSTGTRRGRPALHKVYDAKRAVLAGDYMLARASFYIATLQVPRIVILMTTALEELTAGELIQMDGCFDIPRYEQKSFCKTASLIANSLASTAVLADPGNEALEQTAFDFGKHLGIAFQILDDCLDITGDEKMLGKPKLVDMKEGIATIPVLLVARRNAKVGEMVCRRFAEPGDAEFCLEAVEKEGAVAEAMHRADEHCRLGLESLHNHTVTAMTLLGVAPLATPGRFASSGATSPLVDRDAIIKAVTTQAVFDKNIVESLANTFVSGLEKSSYPRNFSQAEMIDHVQGLLTAEARFRMGDSFEYVHENHRTAFYICHNEPQKKLRMLRKMARFVSLNQDPHLGSNTHHYISEDRKFAIYNASIEPFVESGSEEEHVNPKSPALPTQTAARQLTEEQKNIIRGLLRRQLSSVFPVFHVEEVEKGHVSFTMATMVERTNYVASLLSIFQEIEGAEIMMSVSYSFSNGVQVYGFEIRGATAEQIEERASLVGLLPNRPFNAITRLHEAGALSCEETVFIDAAVIFAMYFTPSPTTDDYRHLKAILAKEPNGVNRLNNLRSSLTQEVMSERYTGSVIALYPEFVKLIYEDFRLGSTPERRAAIADKITHRLREDDRPEYDRTLFMSFLKFNEVIIKHNFCKTEKAALAFRLNPVFLKELEFPRVPHGVFLFAGGQWRGFHIRFTDIARGGVRMIICKERDYRRNKRSVFQENYNLAHTQLLKNKDIPEGGSKGTILVSSRYLNKFDEVRCQHIFLQYVDALLDVIIPGEKGVVDGLKSEEIIFLGPDENTAGTFPAAGALYSKGRGYKSWKSFTTGKDPELGGIPHDVYGMTTHSVRAYVTSIYEKLGLNESEMRKFQTGGPDGDLGSNELLRSKEKMVGMVDISASLHDPKGIDREELARLAHHRLPLREFNRSKLSPEGFLVLTEDRNVKLPDGSLVEDGSRLRNEFHFLKYSDADVFVPCGGRPRSVTLENVGRFLKIPNADGESMMEGKYANLSPEQLKFKIIVEGANLFISQDARLALEKCGVTLIKDASANKGGVTSSSLEVFAGLCLSDEEHTKYMSAKSATDAPEFYKKYVKEILDRIEENAKLEFNAIWREWEKDPQQSKTLIADALSRKNVQIRASMLSSDIFKNRDLVRYVMDQYALKTLKEVVPVDLMLKRVPENYQHAICAMWLASRYVYQTGVDSNEFDFFRYMTEVYATAAKSAK</sequence>
<evidence type="ECO:0000256" key="4">
    <source>
        <dbReference type="ARBA" id="ARBA00023002"/>
    </source>
</evidence>
<reference evidence="10" key="1">
    <citation type="submission" date="2019-02" db="EMBL/GenBank/DDBJ databases">
        <title>FDA dAtabase for Regulatory Grade micrObial Sequences (FDA-ARGOS): Supporting development and validation of Infectious Disease Dx tests.</title>
        <authorList>
            <person name="Duncan R."/>
            <person name="Fisher C."/>
            <person name="Tallon L."/>
            <person name="Sadzewicz L."/>
            <person name="Sengamalay N."/>
            <person name="Ott S."/>
            <person name="Godinez A."/>
            <person name="Nagaraj S."/>
            <person name="Vavikolanu K."/>
            <person name="Vyas G."/>
            <person name="Nadendla S."/>
            <person name="Aluvathingal J."/>
            <person name="Sichtig H."/>
        </authorList>
    </citation>
    <scope>NUCLEOTIDE SEQUENCE [LARGE SCALE GENOMIC DNA]</scope>
    <source>
        <strain evidence="10">FDAARGOS_360</strain>
    </source>
</reference>
<keyword evidence="5" id="KW-0520">NAD</keyword>
<dbReference type="PROSITE" id="PS00723">
    <property type="entry name" value="POLYPRENYL_SYNTHASE_1"/>
    <property type="match status" value="1"/>
</dbReference>
<dbReference type="Proteomes" id="UP000318821">
    <property type="component" value="Unassembled WGS sequence"/>
</dbReference>
<evidence type="ECO:0000256" key="3">
    <source>
        <dbReference type="ARBA" id="ARBA00022842"/>
    </source>
</evidence>
<protein>
    <submittedName>
        <fullName evidence="9">Polyprenyl synthetase family protein</fullName>
    </submittedName>
</protein>
<dbReference type="GO" id="GO:0046872">
    <property type="term" value="F:metal ion binding"/>
    <property type="evidence" value="ECO:0007669"/>
    <property type="project" value="UniProtKB-KW"/>
</dbReference>
<feature type="region of interest" description="Disordered" evidence="7">
    <location>
        <begin position="381"/>
        <end position="412"/>
    </location>
</feature>
<dbReference type="VEuPathDB" id="TriTrypDB:LdBPK_151090.1"/>
<keyword evidence="2" id="KW-0479">Metal-binding</keyword>
<dbReference type="SMART" id="SM00839">
    <property type="entry name" value="ELFV_dehydrog"/>
    <property type="match status" value="1"/>
</dbReference>
<dbReference type="InterPro" id="IPR008949">
    <property type="entry name" value="Isoprenoid_synthase_dom_sf"/>
</dbReference>
<dbReference type="Pfam" id="PF02731">
    <property type="entry name" value="SKIP_SNW"/>
    <property type="match status" value="1"/>
</dbReference>
<evidence type="ECO:0000256" key="7">
    <source>
        <dbReference type="SAM" id="MobiDB-lite"/>
    </source>
</evidence>
<feature type="coiled-coil region" evidence="6">
    <location>
        <begin position="265"/>
        <end position="356"/>
    </location>
</feature>
<gene>
    <name evidence="9" type="ORF">CGC20_30370</name>
</gene>
<evidence type="ECO:0000313" key="9">
    <source>
        <dbReference type="EMBL" id="TPP53178.1"/>
    </source>
</evidence>
<evidence type="ECO:0000256" key="5">
    <source>
        <dbReference type="ARBA" id="ARBA00023027"/>
    </source>
</evidence>
<dbReference type="EMBL" id="RHLD01000037">
    <property type="protein sequence ID" value="TPP53178.1"/>
    <property type="molecule type" value="Genomic_DNA"/>
</dbReference>
<feature type="domain" description="Glutamate/phenylalanine/leucine/valine/L-tryptophan dehydrogenase C-terminal" evidence="8">
    <location>
        <begin position="1364"/>
        <end position="1646"/>
    </location>
</feature>
<dbReference type="PANTHER" id="PTHR11606:SF24">
    <property type="entry name" value="NAD-SPECIFIC GLUTAMATE DEHYDROGENASE"/>
    <property type="match status" value="1"/>
</dbReference>
<evidence type="ECO:0000256" key="2">
    <source>
        <dbReference type="ARBA" id="ARBA00022723"/>
    </source>
</evidence>
<evidence type="ECO:0000259" key="8">
    <source>
        <dbReference type="SMART" id="SM00839"/>
    </source>
</evidence>
<evidence type="ECO:0000256" key="6">
    <source>
        <dbReference type="SAM" id="Coils"/>
    </source>
</evidence>
<dbReference type="VEuPathDB" id="TriTrypDB:LdCL_150016200"/>
<name>A0A504Y1H0_LEIDO</name>
<dbReference type="InterPro" id="IPR046346">
    <property type="entry name" value="Aminoacid_DH-like_N_sf"/>
</dbReference>
<dbReference type="InterPro" id="IPR036291">
    <property type="entry name" value="NAD(P)-bd_dom_sf"/>
</dbReference>
<keyword evidence="4" id="KW-0560">Oxidoreductase</keyword>
<dbReference type="Pfam" id="PF00348">
    <property type="entry name" value="polyprenyl_synt"/>
    <property type="match status" value="1"/>
</dbReference>